<evidence type="ECO:0000256" key="1">
    <source>
        <dbReference type="SAM" id="MobiDB-lite"/>
    </source>
</evidence>
<protein>
    <submittedName>
        <fullName evidence="2">Uncharacterized protein</fullName>
    </submittedName>
</protein>
<dbReference type="GeneID" id="89929300"/>
<feature type="compositionally biased region" description="Polar residues" evidence="1">
    <location>
        <begin position="539"/>
        <end position="550"/>
    </location>
</feature>
<dbReference type="Proteomes" id="UP001337655">
    <property type="component" value="Unassembled WGS sequence"/>
</dbReference>
<sequence length="752" mass="83391">MASDSIPFSLRPVHFPGTDSPPFPHEFPPHDFSSPFEPTNYSTWALFGAGKSETRPAKLSSTGHAGDRRLTAKIIIEVAVSMSRQVDGLFKDGFLPIATLQEMKGLYTVLRDWATTISPESHPWLAGQGKILAIEHDHVMACAMKQVRELLHRLTSGVFPSPASRSRLDQFDQLDHLADVLISQEDAAKAKLGILMDKTRLSDSAVFDALNVLVYGVSVDRQGCAMTERRRPRKTKMGDGMTGCWDCGTTGNCKDSCGSRDHASKLGRGLNEGRKHRRFLQHPEALKPGRPGYVRRARTEGPHAVHGSSKILAARPIGPLRTQSEMAEESGSPPRPRSNLNEKGEIRSIPDPRYKGLPQSLYGQKDVEIQVVALAHEFADMNNRMQYLLQAVTKLAASNPAVEFGVDSVTRKLSTTAVDGPLPKRGAEDMAAIISRKHSTAAETELLSDHQADAVEQYFHMQLPSNVDTEPFPAYDPEIAGDDVFEAARHDVRWAASPNVPDTERFPKYGYEAGEDSMLGNLFTNADARPPPGCDSVSADHQVSRRSSNVGGLKSFPRHKLRRTATMPIEHTYMDEHLLSKTPVCGTNQSSDHTLLWHPLYSKGGDRFRQIFDDRDPPRAKARREYNPLPQIFDDLDDLVDLMSRLATLQRNGKFAGYWPKVERNVFAKQAGAAADFEPLSQDCHKTAGENYLTPMTTIESQAWSENAEAVIIDLTPMMTMDSWAEGEKVKGVSLEVADGERAMPEWWTIFD</sequence>
<comment type="caution">
    <text evidence="2">The sequence shown here is derived from an EMBL/GenBank/DDBJ whole genome shotgun (WGS) entry which is preliminary data.</text>
</comment>
<dbReference type="AlphaFoldDB" id="A0AAV9P4S8"/>
<evidence type="ECO:0000313" key="3">
    <source>
        <dbReference type="Proteomes" id="UP001337655"/>
    </source>
</evidence>
<keyword evidence="3" id="KW-1185">Reference proteome</keyword>
<reference evidence="2 3" key="1">
    <citation type="submission" date="2023-08" db="EMBL/GenBank/DDBJ databases">
        <title>Black Yeasts Isolated from many extreme environments.</title>
        <authorList>
            <person name="Coleine C."/>
            <person name="Stajich J.E."/>
            <person name="Selbmann L."/>
        </authorList>
    </citation>
    <scope>NUCLEOTIDE SEQUENCE [LARGE SCALE GENOMIC DNA]</scope>
    <source>
        <strain evidence="2 3">CCFEE 5935</strain>
    </source>
</reference>
<name>A0AAV9P4S8_9PEZI</name>
<dbReference type="RefSeq" id="XP_064656305.1">
    <property type="nucleotide sequence ID" value="XM_064805200.1"/>
</dbReference>
<proteinExistence type="predicted"/>
<feature type="region of interest" description="Disordered" evidence="1">
    <location>
        <begin position="323"/>
        <end position="354"/>
    </location>
</feature>
<accession>A0AAV9P4S8</accession>
<feature type="compositionally biased region" description="Basic and acidic residues" evidence="1">
    <location>
        <begin position="340"/>
        <end position="354"/>
    </location>
</feature>
<dbReference type="EMBL" id="JAVRRT010000013">
    <property type="protein sequence ID" value="KAK5166423.1"/>
    <property type="molecule type" value="Genomic_DNA"/>
</dbReference>
<feature type="region of interest" description="Disordered" evidence="1">
    <location>
        <begin position="525"/>
        <end position="554"/>
    </location>
</feature>
<evidence type="ECO:0000313" key="2">
    <source>
        <dbReference type="EMBL" id="KAK5166423.1"/>
    </source>
</evidence>
<organism evidence="2 3">
    <name type="scientific">Saxophila tyrrhenica</name>
    <dbReference type="NCBI Taxonomy" id="1690608"/>
    <lineage>
        <taxon>Eukaryota</taxon>
        <taxon>Fungi</taxon>
        <taxon>Dikarya</taxon>
        <taxon>Ascomycota</taxon>
        <taxon>Pezizomycotina</taxon>
        <taxon>Dothideomycetes</taxon>
        <taxon>Dothideomycetidae</taxon>
        <taxon>Mycosphaerellales</taxon>
        <taxon>Extremaceae</taxon>
        <taxon>Saxophila</taxon>
    </lineage>
</organism>
<gene>
    <name evidence="2" type="ORF">LTR77_007966</name>
</gene>